<protein>
    <submittedName>
        <fullName evidence="1">Uncharacterized protein</fullName>
    </submittedName>
</protein>
<sequence>MSRLAVLDGKIVDALADMIELDRSSLTTCVDNEDDASRLEKIHVCYDNIVMTRFAPMLRAMGIDVMPIALYERAQRRLAERNAARERLLRERAARRAQ</sequence>
<evidence type="ECO:0000313" key="1">
    <source>
        <dbReference type="EMBL" id="KAA5604405.1"/>
    </source>
</evidence>
<evidence type="ECO:0000313" key="2">
    <source>
        <dbReference type="Proteomes" id="UP000324065"/>
    </source>
</evidence>
<dbReference type="RefSeq" id="WP_150063496.1">
    <property type="nucleotide sequence ID" value="NZ_JACHII010000014.1"/>
</dbReference>
<dbReference type="AlphaFoldDB" id="A0A5M6I9K2"/>
<comment type="caution">
    <text evidence="1">The sequence shown here is derived from an EMBL/GenBank/DDBJ whole genome shotgun (WGS) entry which is preliminary data.</text>
</comment>
<organism evidence="1 2">
    <name type="scientific">Roseospira marina</name>
    <dbReference type="NCBI Taxonomy" id="140057"/>
    <lineage>
        <taxon>Bacteria</taxon>
        <taxon>Pseudomonadati</taxon>
        <taxon>Pseudomonadota</taxon>
        <taxon>Alphaproteobacteria</taxon>
        <taxon>Rhodospirillales</taxon>
        <taxon>Rhodospirillaceae</taxon>
        <taxon>Roseospira</taxon>
    </lineage>
</organism>
<keyword evidence="2" id="KW-1185">Reference proteome</keyword>
<name>A0A5M6I9K2_9PROT</name>
<gene>
    <name evidence="1" type="ORF">F1188_16220</name>
</gene>
<dbReference type="Proteomes" id="UP000324065">
    <property type="component" value="Unassembled WGS sequence"/>
</dbReference>
<accession>A0A5M6I9K2</accession>
<proteinExistence type="predicted"/>
<reference evidence="1 2" key="1">
    <citation type="submission" date="2019-09" db="EMBL/GenBank/DDBJ databases">
        <title>Genome sequence of Roseospira marina, one of the more divergent members of the non-sulfur purple photosynthetic bacterial family, the Rhodospirillaceae.</title>
        <authorList>
            <person name="Meyer T."/>
            <person name="Kyndt J."/>
        </authorList>
    </citation>
    <scope>NUCLEOTIDE SEQUENCE [LARGE SCALE GENOMIC DNA]</scope>
    <source>
        <strain evidence="1 2">DSM 15113</strain>
    </source>
</reference>
<dbReference type="EMBL" id="VWPJ01000018">
    <property type="protein sequence ID" value="KAA5604405.1"/>
    <property type="molecule type" value="Genomic_DNA"/>
</dbReference>